<organism evidence="1 2">
    <name type="scientific">Nemania bipapillata</name>
    <dbReference type="NCBI Taxonomy" id="110536"/>
    <lineage>
        <taxon>Eukaryota</taxon>
        <taxon>Fungi</taxon>
        <taxon>Dikarya</taxon>
        <taxon>Ascomycota</taxon>
        <taxon>Pezizomycotina</taxon>
        <taxon>Sordariomycetes</taxon>
        <taxon>Xylariomycetidae</taxon>
        <taxon>Xylariales</taxon>
        <taxon>Xylariaceae</taxon>
        <taxon>Nemania</taxon>
    </lineage>
</organism>
<name>A0ACC2HSR6_9PEZI</name>
<dbReference type="EMBL" id="JAPESX010003084">
    <property type="protein sequence ID" value="KAJ8105768.1"/>
    <property type="molecule type" value="Genomic_DNA"/>
</dbReference>
<protein>
    <submittedName>
        <fullName evidence="1">Uncharacterized protein</fullName>
    </submittedName>
</protein>
<dbReference type="Proteomes" id="UP001153334">
    <property type="component" value="Unassembled WGS sequence"/>
</dbReference>
<accession>A0ACC2HSR6</accession>
<comment type="caution">
    <text evidence="1">The sequence shown here is derived from an EMBL/GenBank/DDBJ whole genome shotgun (WGS) entry which is preliminary data.</text>
</comment>
<sequence length="415" mass="46918">MVRRRWAQAAIIFLIPCVQLVFTYFDLAQRYIVGTLIGCSAVYDVSWPKNVVYDAPPAVFAVLSVPYAVLLWRRYRAIARQAQGILNSNSEASIRANRTRRRLYNMSLSILVVYVPVMVFYLVFTIQDTLSSYRPYDYDRIRWSATPYPWDTILFVPSWIIPSPVLNQPWIPIATSVVIVAFFGTTVEAKKMYRGYLESAGLNKQDSIIPTIERPDSVRVTVHPSSPLPSPAHTTLKTPPTIPPRYSSLRRTFTFRSPTLQSIRKTIRIPSLRSNTAEASSGSSKLSSRRTGLTNRDNSIPMLPLHRTPRRREADSRSSFGSFLARDIRDASSPVEISVGREFEDTRRRSEFQVRVPIVRPRQMTDEGCEAGRGTGRVGLQPELTMSTLYTTSDTRNESHYSAVQDAGDDIGIAK</sequence>
<evidence type="ECO:0000313" key="1">
    <source>
        <dbReference type="EMBL" id="KAJ8105768.1"/>
    </source>
</evidence>
<proteinExistence type="predicted"/>
<keyword evidence="2" id="KW-1185">Reference proteome</keyword>
<gene>
    <name evidence="1" type="ORF">ONZ43_g7292</name>
</gene>
<evidence type="ECO:0000313" key="2">
    <source>
        <dbReference type="Proteomes" id="UP001153334"/>
    </source>
</evidence>
<reference evidence="1" key="1">
    <citation type="submission" date="2022-11" db="EMBL/GenBank/DDBJ databases">
        <title>Genome Sequence of Nemania bipapillata.</title>
        <authorList>
            <person name="Buettner E."/>
        </authorList>
    </citation>
    <scope>NUCLEOTIDE SEQUENCE</scope>
    <source>
        <strain evidence="1">CP14</strain>
    </source>
</reference>